<feature type="transmembrane region" description="Helical" evidence="5">
    <location>
        <begin position="121"/>
        <end position="147"/>
    </location>
</feature>
<feature type="transmembrane region" description="Helical" evidence="5">
    <location>
        <begin position="348"/>
        <end position="369"/>
    </location>
</feature>
<evidence type="ECO:0000256" key="5">
    <source>
        <dbReference type="SAM" id="Phobius"/>
    </source>
</evidence>
<dbReference type="InParanoid" id="A0A078ADF4"/>
<dbReference type="OrthoDB" id="196103at2759"/>
<dbReference type="InterPro" id="IPR005829">
    <property type="entry name" value="Sugar_transporter_CS"/>
</dbReference>
<dbReference type="SUPFAM" id="SSF103473">
    <property type="entry name" value="MFS general substrate transporter"/>
    <property type="match status" value="1"/>
</dbReference>
<evidence type="ECO:0000256" key="2">
    <source>
        <dbReference type="ARBA" id="ARBA00022692"/>
    </source>
</evidence>
<evidence type="ECO:0000313" key="6">
    <source>
        <dbReference type="EMBL" id="CDW80279.1"/>
    </source>
</evidence>
<dbReference type="GO" id="GO:0016020">
    <property type="term" value="C:membrane"/>
    <property type="evidence" value="ECO:0007669"/>
    <property type="project" value="UniProtKB-SubCell"/>
</dbReference>
<protein>
    <submittedName>
        <fullName evidence="6">Major facilitator superfamily protein</fullName>
    </submittedName>
</protein>
<keyword evidence="2 5" id="KW-0812">Transmembrane</keyword>
<keyword evidence="7" id="KW-1185">Reference proteome</keyword>
<feature type="transmembrane region" description="Helical" evidence="5">
    <location>
        <begin position="319"/>
        <end position="341"/>
    </location>
</feature>
<dbReference type="PANTHER" id="PTHR23294:SF0">
    <property type="entry name" value="UNC93-LIKE PROTEIN MFSD11"/>
    <property type="match status" value="1"/>
</dbReference>
<evidence type="ECO:0000256" key="3">
    <source>
        <dbReference type="ARBA" id="ARBA00022989"/>
    </source>
</evidence>
<sequence length="467" mass="52564">MKGEQSKQSKYENIWKAQQLALGFLVLFIAQSSALNLQSKVMNQNGFGPLGNYNLAVLSIFCVLGGFLSTTMIKRLGINITLVIGTIGIAQWILCSVLPALKNNEPDKHKRDTYVIYSDAFIYSIMIISSCICGMATGFVWTAQGVYTAECATVESKGFYFSCFWTTYTFSQVVGNLIAAFVLGSMDQSNYFYIMAGIAVSACLIFGTLRKPKKFDSNKSDHAATLLQFDSSNDSNILEEQLKLQQMKKNQQEQIQNQSIWENIKSVWACFIQKRMRLFLPENFWTGVSISYYTGMLVPIMTASISLTDDDSQSQFKKAMLAMVALGVGEMMGGQIIGLVVDKVNSKVACIVNLVIMIVMFAFTFGFLVDYRYTWLTFVMTFLWGLQDSAVNTHVFEMLGFEFDNNDDAFAIYSLIQSLASFIFQFSQSLVDTHEKYYIYTGVLAFIGVICIGITYFFDFKHLQKLK</sequence>
<feature type="transmembrane region" description="Helical" evidence="5">
    <location>
        <begin position="438"/>
        <end position="458"/>
    </location>
</feature>
<keyword evidence="3 5" id="KW-1133">Transmembrane helix</keyword>
<dbReference type="Pfam" id="PF07690">
    <property type="entry name" value="MFS_1"/>
    <property type="match status" value="1"/>
</dbReference>
<feature type="transmembrane region" description="Helical" evidence="5">
    <location>
        <begin position="80"/>
        <end position="101"/>
    </location>
</feature>
<dbReference type="AlphaFoldDB" id="A0A078ADF4"/>
<evidence type="ECO:0000313" key="7">
    <source>
        <dbReference type="Proteomes" id="UP000039865"/>
    </source>
</evidence>
<dbReference type="PANTHER" id="PTHR23294">
    <property type="entry name" value="ET TRANSLATION PRODUCT-RELATED"/>
    <property type="match status" value="1"/>
</dbReference>
<feature type="transmembrane region" description="Helical" evidence="5">
    <location>
        <begin position="190"/>
        <end position="209"/>
    </location>
</feature>
<organism evidence="6 7">
    <name type="scientific">Stylonychia lemnae</name>
    <name type="common">Ciliate</name>
    <dbReference type="NCBI Taxonomy" id="5949"/>
    <lineage>
        <taxon>Eukaryota</taxon>
        <taxon>Sar</taxon>
        <taxon>Alveolata</taxon>
        <taxon>Ciliophora</taxon>
        <taxon>Intramacronucleata</taxon>
        <taxon>Spirotrichea</taxon>
        <taxon>Stichotrichia</taxon>
        <taxon>Sporadotrichida</taxon>
        <taxon>Oxytrichidae</taxon>
        <taxon>Stylonychinae</taxon>
        <taxon>Stylonychia</taxon>
    </lineage>
</organism>
<feature type="transmembrane region" description="Helical" evidence="5">
    <location>
        <begin position="50"/>
        <end position="68"/>
    </location>
</feature>
<feature type="transmembrane region" description="Helical" evidence="5">
    <location>
        <begin position="408"/>
        <end position="426"/>
    </location>
</feature>
<dbReference type="Gene3D" id="1.20.1250.20">
    <property type="entry name" value="MFS general substrate transporter like domains"/>
    <property type="match status" value="1"/>
</dbReference>
<keyword evidence="4 5" id="KW-0472">Membrane</keyword>
<feature type="transmembrane region" description="Helical" evidence="5">
    <location>
        <begin position="159"/>
        <end position="184"/>
    </location>
</feature>
<accession>A0A078ADF4</accession>
<name>A0A078ADF4_STYLE</name>
<gene>
    <name evidence="6" type="primary">Contig11527.g12332</name>
    <name evidence="6" type="ORF">STYLEM_9275</name>
</gene>
<dbReference type="InterPro" id="IPR036259">
    <property type="entry name" value="MFS_trans_sf"/>
</dbReference>
<dbReference type="EMBL" id="CCKQ01008812">
    <property type="protein sequence ID" value="CDW80279.1"/>
    <property type="molecule type" value="Genomic_DNA"/>
</dbReference>
<comment type="subcellular location">
    <subcellularLocation>
        <location evidence="1">Membrane</location>
        <topology evidence="1">Multi-pass membrane protein</topology>
    </subcellularLocation>
</comment>
<dbReference type="InterPro" id="IPR011701">
    <property type="entry name" value="MFS"/>
</dbReference>
<dbReference type="Proteomes" id="UP000039865">
    <property type="component" value="Unassembled WGS sequence"/>
</dbReference>
<proteinExistence type="predicted"/>
<feature type="transmembrane region" description="Helical" evidence="5">
    <location>
        <begin position="284"/>
        <end position="307"/>
    </location>
</feature>
<evidence type="ECO:0000256" key="1">
    <source>
        <dbReference type="ARBA" id="ARBA00004141"/>
    </source>
</evidence>
<evidence type="ECO:0000256" key="4">
    <source>
        <dbReference type="ARBA" id="ARBA00023136"/>
    </source>
</evidence>
<reference evidence="6 7" key="1">
    <citation type="submission" date="2014-06" db="EMBL/GenBank/DDBJ databases">
        <authorList>
            <person name="Swart Estienne"/>
        </authorList>
    </citation>
    <scope>NUCLEOTIDE SEQUENCE [LARGE SCALE GENOMIC DNA]</scope>
    <source>
        <strain evidence="6 7">130c</strain>
    </source>
</reference>
<dbReference type="PROSITE" id="PS00217">
    <property type="entry name" value="SUGAR_TRANSPORT_2"/>
    <property type="match status" value="1"/>
</dbReference>
<dbReference type="OMA" id="HEFIMEP"/>
<dbReference type="GO" id="GO:0022857">
    <property type="term" value="F:transmembrane transporter activity"/>
    <property type="evidence" value="ECO:0007669"/>
    <property type="project" value="InterPro"/>
</dbReference>
<dbReference type="InterPro" id="IPR051617">
    <property type="entry name" value="UNC-93-like_regulator"/>
</dbReference>